<keyword evidence="2" id="KW-0378">Hydrolase</keyword>
<accession>A0A1I3NYQ0</accession>
<dbReference type="InterPro" id="IPR005269">
    <property type="entry name" value="LOG"/>
</dbReference>
<evidence type="ECO:0000313" key="4">
    <source>
        <dbReference type="Proteomes" id="UP000199545"/>
    </source>
</evidence>
<dbReference type="RefSeq" id="WP_093229058.1">
    <property type="nucleotide sequence ID" value="NZ_FORR01000005.1"/>
</dbReference>
<comment type="similarity">
    <text evidence="1 2">Belongs to the LOG family.</text>
</comment>
<keyword evidence="2" id="KW-0203">Cytokinin biosynthesis</keyword>
<dbReference type="Pfam" id="PF03641">
    <property type="entry name" value="Lysine_decarbox"/>
    <property type="match status" value="1"/>
</dbReference>
<organism evidence="3 4">
    <name type="scientific">Thermoflavimicrobium dichotomicum</name>
    <dbReference type="NCBI Taxonomy" id="46223"/>
    <lineage>
        <taxon>Bacteria</taxon>
        <taxon>Bacillati</taxon>
        <taxon>Bacillota</taxon>
        <taxon>Bacilli</taxon>
        <taxon>Bacillales</taxon>
        <taxon>Thermoactinomycetaceae</taxon>
        <taxon>Thermoflavimicrobium</taxon>
    </lineage>
</organism>
<dbReference type="OrthoDB" id="9801098at2"/>
<dbReference type="GO" id="GO:0005829">
    <property type="term" value="C:cytosol"/>
    <property type="evidence" value="ECO:0007669"/>
    <property type="project" value="TreeGrafter"/>
</dbReference>
<name>A0A1I3NYQ0_9BACL</name>
<proteinExistence type="inferred from homology"/>
<evidence type="ECO:0000256" key="2">
    <source>
        <dbReference type="RuleBase" id="RU363015"/>
    </source>
</evidence>
<dbReference type="Proteomes" id="UP000199545">
    <property type="component" value="Unassembled WGS sequence"/>
</dbReference>
<dbReference type="SUPFAM" id="SSF102405">
    <property type="entry name" value="MCP/YpsA-like"/>
    <property type="match status" value="1"/>
</dbReference>
<dbReference type="Gene3D" id="3.40.50.450">
    <property type="match status" value="1"/>
</dbReference>
<protein>
    <recommendedName>
        <fullName evidence="2">Cytokinin riboside 5'-monophosphate phosphoribohydrolase</fullName>
        <ecNumber evidence="2">3.2.2.n1</ecNumber>
    </recommendedName>
</protein>
<evidence type="ECO:0000256" key="1">
    <source>
        <dbReference type="ARBA" id="ARBA00006763"/>
    </source>
</evidence>
<sequence>MKRICIFAGSNTGNNPKYKEIAAQLGEILANQDIELVYGGSSVGLMGIVADAVLRNHGKVIGVMPSGLLRGEIVHQSLTHFYQVKGMHERKAKMNELSDGFIALPGGYGTFEEIFEVVSWGHLGIHKKPIGLMNIDGFYEPLMTMVRNAAEEGFIPKTHAELFICESDPVQLLNRFREYEHPKDANKWRE</sequence>
<keyword evidence="4" id="KW-1185">Reference proteome</keyword>
<dbReference type="EMBL" id="FORR01000005">
    <property type="protein sequence ID" value="SFJ14339.1"/>
    <property type="molecule type" value="Genomic_DNA"/>
</dbReference>
<evidence type="ECO:0000313" key="3">
    <source>
        <dbReference type="EMBL" id="SFJ14339.1"/>
    </source>
</evidence>
<gene>
    <name evidence="3" type="ORF">SAMN05421852_10522</name>
</gene>
<dbReference type="GO" id="GO:0016799">
    <property type="term" value="F:hydrolase activity, hydrolyzing N-glycosyl compounds"/>
    <property type="evidence" value="ECO:0007669"/>
    <property type="project" value="TreeGrafter"/>
</dbReference>
<dbReference type="InterPro" id="IPR031100">
    <property type="entry name" value="LOG_fam"/>
</dbReference>
<dbReference type="NCBIfam" id="TIGR00730">
    <property type="entry name" value="Rossman fold protein, TIGR00730 family"/>
    <property type="match status" value="1"/>
</dbReference>
<reference evidence="3 4" key="1">
    <citation type="submission" date="2016-10" db="EMBL/GenBank/DDBJ databases">
        <authorList>
            <person name="de Groot N.N."/>
        </authorList>
    </citation>
    <scope>NUCLEOTIDE SEQUENCE [LARGE SCALE GENOMIC DNA]</scope>
    <source>
        <strain evidence="3 4">DSM 44778</strain>
    </source>
</reference>
<dbReference type="GO" id="GO:0009691">
    <property type="term" value="P:cytokinin biosynthetic process"/>
    <property type="evidence" value="ECO:0007669"/>
    <property type="project" value="UniProtKB-UniRule"/>
</dbReference>
<dbReference type="EC" id="3.2.2.n1" evidence="2"/>
<dbReference type="STRING" id="46223.SAMN05421852_10522"/>
<dbReference type="PANTHER" id="PTHR31223:SF70">
    <property type="entry name" value="LOG FAMILY PROTEIN YJL055W"/>
    <property type="match status" value="1"/>
</dbReference>
<dbReference type="PANTHER" id="PTHR31223">
    <property type="entry name" value="LOG FAMILY PROTEIN YJL055W"/>
    <property type="match status" value="1"/>
</dbReference>
<dbReference type="AlphaFoldDB" id="A0A1I3NYQ0"/>